<evidence type="ECO:0000313" key="1">
    <source>
        <dbReference type="EMBL" id="KAF0332038.1"/>
    </source>
</evidence>
<gene>
    <name evidence="1" type="ORF">GQ607_000054</name>
</gene>
<sequence>MKIHLATYRRSVQYVIVKAIPLDIAYVLRVNSIEHPLHPHPHHSLLSYA</sequence>
<reference evidence="1 2" key="1">
    <citation type="submission" date="2019-12" db="EMBL/GenBank/DDBJ databases">
        <title>A genome sequence resource for the geographically widespread anthracnose pathogen Colletotrichum asianum.</title>
        <authorList>
            <person name="Meng Y."/>
        </authorList>
    </citation>
    <scope>NUCLEOTIDE SEQUENCE [LARGE SCALE GENOMIC DNA]</scope>
    <source>
        <strain evidence="1 2">ICMP 18580</strain>
    </source>
</reference>
<name>A0A8H3WPW6_9PEZI</name>
<protein>
    <submittedName>
        <fullName evidence="1">Uncharacterized protein</fullName>
    </submittedName>
</protein>
<keyword evidence="2" id="KW-1185">Reference proteome</keyword>
<proteinExistence type="predicted"/>
<evidence type="ECO:0000313" key="2">
    <source>
        <dbReference type="Proteomes" id="UP000434172"/>
    </source>
</evidence>
<accession>A0A8H3WPW6</accession>
<dbReference type="Proteomes" id="UP000434172">
    <property type="component" value="Unassembled WGS sequence"/>
</dbReference>
<organism evidence="1 2">
    <name type="scientific">Colletotrichum asianum</name>
    <dbReference type="NCBI Taxonomy" id="702518"/>
    <lineage>
        <taxon>Eukaryota</taxon>
        <taxon>Fungi</taxon>
        <taxon>Dikarya</taxon>
        <taxon>Ascomycota</taxon>
        <taxon>Pezizomycotina</taxon>
        <taxon>Sordariomycetes</taxon>
        <taxon>Hypocreomycetidae</taxon>
        <taxon>Glomerellales</taxon>
        <taxon>Glomerellaceae</taxon>
        <taxon>Colletotrichum</taxon>
        <taxon>Colletotrichum gloeosporioides species complex</taxon>
    </lineage>
</organism>
<dbReference type="AlphaFoldDB" id="A0A8H3WPW6"/>
<dbReference type="EMBL" id="WOWK01000001">
    <property type="protein sequence ID" value="KAF0332038.1"/>
    <property type="molecule type" value="Genomic_DNA"/>
</dbReference>
<comment type="caution">
    <text evidence="1">The sequence shown here is derived from an EMBL/GenBank/DDBJ whole genome shotgun (WGS) entry which is preliminary data.</text>
</comment>